<evidence type="ECO:0000256" key="1">
    <source>
        <dbReference type="ARBA" id="ARBA00022553"/>
    </source>
</evidence>
<feature type="domain" description="Response regulatory" evidence="3">
    <location>
        <begin position="8"/>
        <end position="124"/>
    </location>
</feature>
<dbReference type="GO" id="GO:0000160">
    <property type="term" value="P:phosphorelay signal transduction system"/>
    <property type="evidence" value="ECO:0007669"/>
    <property type="project" value="InterPro"/>
</dbReference>
<keyword evidence="1 2" id="KW-0597">Phosphoprotein</keyword>
<feature type="modified residue" description="4-aspartylphosphate" evidence="2">
    <location>
        <position position="57"/>
    </location>
</feature>
<dbReference type="PANTHER" id="PTHR44591">
    <property type="entry name" value="STRESS RESPONSE REGULATOR PROTEIN 1"/>
    <property type="match status" value="1"/>
</dbReference>
<dbReference type="InterPro" id="IPR001789">
    <property type="entry name" value="Sig_transdc_resp-reg_receiver"/>
</dbReference>
<sequence>MLKKNSTPILIIEDDIFLADLYKTKFELEGFEVYVAYDGEKGLELVAKKRPAVVLLDLILPKLSGFVVLENLKKDKNLKDIPVILLTNLSQKADVEKGLRLGAVDYLIKAHFMPSEVVAKINKLVKK</sequence>
<proteinExistence type="predicted"/>
<protein>
    <submittedName>
        <fullName evidence="4">Response regulator</fullName>
    </submittedName>
</protein>
<dbReference type="SUPFAM" id="SSF52172">
    <property type="entry name" value="CheY-like"/>
    <property type="match status" value="1"/>
</dbReference>
<name>A0A2M8KEX8_9BACT</name>
<dbReference type="CDD" id="cd17574">
    <property type="entry name" value="REC_OmpR"/>
    <property type="match status" value="1"/>
</dbReference>
<dbReference type="EMBL" id="PFDW01000011">
    <property type="protein sequence ID" value="PJE58472.1"/>
    <property type="molecule type" value="Genomic_DNA"/>
</dbReference>
<dbReference type="Pfam" id="PF00072">
    <property type="entry name" value="Response_reg"/>
    <property type="match status" value="1"/>
</dbReference>
<dbReference type="InterPro" id="IPR050595">
    <property type="entry name" value="Bact_response_regulator"/>
</dbReference>
<reference evidence="5" key="1">
    <citation type="submission" date="2017-09" db="EMBL/GenBank/DDBJ databases">
        <title>Depth-based differentiation of microbial function through sediment-hosted aquifers and enrichment of novel symbionts in the deep terrestrial subsurface.</title>
        <authorList>
            <person name="Probst A.J."/>
            <person name="Ladd B."/>
            <person name="Jarett J.K."/>
            <person name="Geller-Mcgrath D.E."/>
            <person name="Sieber C.M.K."/>
            <person name="Emerson J.B."/>
            <person name="Anantharaman K."/>
            <person name="Thomas B.C."/>
            <person name="Malmstrom R."/>
            <person name="Stieglmeier M."/>
            <person name="Klingl A."/>
            <person name="Woyke T."/>
            <person name="Ryan C.M."/>
            <person name="Banfield J.F."/>
        </authorList>
    </citation>
    <scope>NUCLEOTIDE SEQUENCE [LARGE SCALE GENOMIC DNA]</scope>
</reference>
<dbReference type="AlphaFoldDB" id="A0A2M8KEX8"/>
<evidence type="ECO:0000256" key="2">
    <source>
        <dbReference type="PROSITE-ProRule" id="PRU00169"/>
    </source>
</evidence>
<organism evidence="4 5">
    <name type="scientific">Candidatus Portnoybacteria bacterium CG10_big_fil_rev_8_21_14_0_10_36_7</name>
    <dbReference type="NCBI Taxonomy" id="1974812"/>
    <lineage>
        <taxon>Bacteria</taxon>
        <taxon>Candidatus Portnoyibacteriota</taxon>
    </lineage>
</organism>
<dbReference type="PANTHER" id="PTHR44591:SF3">
    <property type="entry name" value="RESPONSE REGULATORY DOMAIN-CONTAINING PROTEIN"/>
    <property type="match status" value="1"/>
</dbReference>
<comment type="caution">
    <text evidence="4">The sequence shown here is derived from an EMBL/GenBank/DDBJ whole genome shotgun (WGS) entry which is preliminary data.</text>
</comment>
<evidence type="ECO:0000259" key="3">
    <source>
        <dbReference type="PROSITE" id="PS50110"/>
    </source>
</evidence>
<dbReference type="Proteomes" id="UP000231450">
    <property type="component" value="Unassembled WGS sequence"/>
</dbReference>
<dbReference type="PROSITE" id="PS50110">
    <property type="entry name" value="RESPONSE_REGULATORY"/>
    <property type="match status" value="1"/>
</dbReference>
<evidence type="ECO:0000313" key="5">
    <source>
        <dbReference type="Proteomes" id="UP000231450"/>
    </source>
</evidence>
<dbReference type="SMART" id="SM00448">
    <property type="entry name" value="REC"/>
    <property type="match status" value="1"/>
</dbReference>
<gene>
    <name evidence="4" type="ORF">COU81_00535</name>
</gene>
<dbReference type="Gene3D" id="3.40.50.2300">
    <property type="match status" value="1"/>
</dbReference>
<evidence type="ECO:0000313" key="4">
    <source>
        <dbReference type="EMBL" id="PJE58472.1"/>
    </source>
</evidence>
<dbReference type="InterPro" id="IPR011006">
    <property type="entry name" value="CheY-like_superfamily"/>
</dbReference>
<accession>A0A2M8KEX8</accession>